<protein>
    <recommendedName>
        <fullName evidence="3">Phenol hydroxylase</fullName>
    </recommendedName>
</protein>
<dbReference type="GO" id="GO:0018662">
    <property type="term" value="F:phenol 2-monooxygenase activity"/>
    <property type="evidence" value="ECO:0007669"/>
    <property type="project" value="InterPro"/>
</dbReference>
<evidence type="ECO:0000313" key="2">
    <source>
        <dbReference type="Proteomes" id="UP000321328"/>
    </source>
</evidence>
<keyword evidence="2" id="KW-1185">Reference proteome</keyword>
<evidence type="ECO:0000313" key="1">
    <source>
        <dbReference type="EMBL" id="GEL18835.1"/>
    </source>
</evidence>
<organism evidence="1 2">
    <name type="scientific">Pseudonocardia asaccharolytica DSM 44247 = NBRC 16224</name>
    <dbReference type="NCBI Taxonomy" id="1123024"/>
    <lineage>
        <taxon>Bacteria</taxon>
        <taxon>Bacillati</taxon>
        <taxon>Actinomycetota</taxon>
        <taxon>Actinomycetes</taxon>
        <taxon>Pseudonocardiales</taxon>
        <taxon>Pseudonocardiaceae</taxon>
        <taxon>Pseudonocardia</taxon>
    </lineage>
</organism>
<dbReference type="InterPro" id="IPR006756">
    <property type="entry name" value="Phenol_hydroxylase"/>
</dbReference>
<proteinExistence type="predicted"/>
<comment type="caution">
    <text evidence="1">The sequence shown here is derived from an EMBL/GenBank/DDBJ whole genome shotgun (WGS) entry which is preliminary data.</text>
</comment>
<dbReference type="Proteomes" id="UP000321328">
    <property type="component" value="Unassembled WGS sequence"/>
</dbReference>
<dbReference type="Gene3D" id="3.10.20.560">
    <property type="entry name" value="Phenol hydroxylase"/>
    <property type="match status" value="1"/>
</dbReference>
<accession>A0A511D231</accession>
<reference evidence="1 2" key="1">
    <citation type="submission" date="2019-07" db="EMBL/GenBank/DDBJ databases">
        <title>Whole genome shotgun sequence of Pseudonocardia asaccharolytica NBRC 16224.</title>
        <authorList>
            <person name="Hosoyama A."/>
            <person name="Uohara A."/>
            <person name="Ohji S."/>
            <person name="Ichikawa N."/>
        </authorList>
    </citation>
    <scope>NUCLEOTIDE SEQUENCE [LARGE SCALE GENOMIC DNA]</scope>
    <source>
        <strain evidence="1 2">NBRC 16224</strain>
    </source>
</reference>
<dbReference type="Pfam" id="PF04663">
    <property type="entry name" value="Phenol_monoox"/>
    <property type="match status" value="1"/>
</dbReference>
<dbReference type="RefSeq" id="WP_028929690.1">
    <property type="nucleotide sequence ID" value="NZ_AUII01000005.1"/>
</dbReference>
<dbReference type="EMBL" id="BJVI01000026">
    <property type="protein sequence ID" value="GEL18835.1"/>
    <property type="molecule type" value="Genomic_DNA"/>
</dbReference>
<dbReference type="AlphaFoldDB" id="A0A511D231"/>
<evidence type="ECO:0008006" key="3">
    <source>
        <dbReference type="Google" id="ProtNLM"/>
    </source>
</evidence>
<sequence length="106" mass="11861">MTVKALYDYNYPSKDRPELFGDDMLVHVMWANNMMFCSAACFRAPKAMSFADFKSQMVDPWAASDPDYDPSSAREWQVNGEPFGADSDVSLADTGVGHKGLFSFRT</sequence>
<dbReference type="InterPro" id="IPR043010">
    <property type="entry name" value="Phenol_hydroxylase_sf"/>
</dbReference>
<gene>
    <name evidence="1" type="ORF">PA7_26720</name>
</gene>
<name>A0A511D231_9PSEU</name>
<dbReference type="OrthoDB" id="9806186at2"/>
<dbReference type="STRING" id="1123024.GCA_000423625_01730"/>